<feature type="compositionally biased region" description="Low complexity" evidence="4">
    <location>
        <begin position="33"/>
        <end position="43"/>
    </location>
</feature>
<organism evidence="7 8">
    <name type="scientific">Jiangella mangrovi</name>
    <dbReference type="NCBI Taxonomy" id="1524084"/>
    <lineage>
        <taxon>Bacteria</taxon>
        <taxon>Bacillati</taxon>
        <taxon>Actinomycetota</taxon>
        <taxon>Actinomycetes</taxon>
        <taxon>Jiangellales</taxon>
        <taxon>Jiangellaceae</taxon>
        <taxon>Jiangella</taxon>
    </lineage>
</organism>
<dbReference type="Proteomes" id="UP000542813">
    <property type="component" value="Unassembled WGS sequence"/>
</dbReference>
<proteinExistence type="inferred from homology"/>
<evidence type="ECO:0000256" key="4">
    <source>
        <dbReference type="SAM" id="MobiDB-lite"/>
    </source>
</evidence>
<dbReference type="GO" id="GO:0005975">
    <property type="term" value="P:carbohydrate metabolic process"/>
    <property type="evidence" value="ECO:0007669"/>
    <property type="project" value="InterPro"/>
</dbReference>
<dbReference type="EMBL" id="JACHMM010000001">
    <property type="protein sequence ID" value="MBB5788196.1"/>
    <property type="molecule type" value="Genomic_DNA"/>
</dbReference>
<feature type="region of interest" description="Disordered" evidence="4">
    <location>
        <begin position="20"/>
        <end position="64"/>
    </location>
</feature>
<reference evidence="7 8" key="1">
    <citation type="submission" date="2020-08" db="EMBL/GenBank/DDBJ databases">
        <title>Sequencing the genomes of 1000 actinobacteria strains.</title>
        <authorList>
            <person name="Klenk H.-P."/>
        </authorList>
    </citation>
    <scope>NUCLEOTIDE SEQUENCE [LARGE SCALE GENOMIC DNA]</scope>
    <source>
        <strain evidence="7 8">DSM 102122</strain>
    </source>
</reference>
<dbReference type="PROSITE" id="PS51257">
    <property type="entry name" value="PROKAR_LIPOPROTEIN"/>
    <property type="match status" value="1"/>
</dbReference>
<comment type="similarity">
    <text evidence="1">Belongs to the glycosyl hydrolase 3 family.</text>
</comment>
<feature type="domain" description="Glycoside hydrolase family 3 N-terminal" evidence="6">
    <location>
        <begin position="99"/>
        <end position="390"/>
    </location>
</feature>
<dbReference type="EC" id="3.2.1.52" evidence="7"/>
<dbReference type="AlphaFoldDB" id="A0A7W9GR29"/>
<dbReference type="InterPro" id="IPR036881">
    <property type="entry name" value="Glyco_hydro_3_C_sf"/>
</dbReference>
<dbReference type="InterPro" id="IPR050226">
    <property type="entry name" value="NagZ_Beta-hexosaminidase"/>
</dbReference>
<evidence type="ECO:0000256" key="2">
    <source>
        <dbReference type="ARBA" id="ARBA00022801"/>
    </source>
</evidence>
<accession>A0A7W9GR29</accession>
<dbReference type="InterPro" id="IPR036962">
    <property type="entry name" value="Glyco_hydro_3_N_sf"/>
</dbReference>
<dbReference type="InterPro" id="IPR017853">
    <property type="entry name" value="GH"/>
</dbReference>
<keyword evidence="8" id="KW-1185">Reference proteome</keyword>
<dbReference type="RefSeq" id="WP_221440961.1">
    <property type="nucleotide sequence ID" value="NZ_JACHMM010000001.1"/>
</dbReference>
<evidence type="ECO:0000313" key="7">
    <source>
        <dbReference type="EMBL" id="MBB5788196.1"/>
    </source>
</evidence>
<sequence length="545" mass="54880">MRRLLFLLAGALLLASCGSGDDGDTGGNDDGDSSATDTGVPTTNPTPTPSPTPTTPPPLAWGPTQDEYDQAAALVVDMPVERQAGQVIVARYSGLEPPTSQIAELGLGGVILMGDNVESPDQVTSATAAIQEAGGDRGYPVIIGIDQEGGTVARIKEPATEFPAYMTLGASRDTAMAAEVAQASGEELRGMGLTMVFAPDADVTTGPDDPTIGTRSASSDPQVVAETVQASLRGYAESGILAVSKHFPGHGSVPADSHEELPVQTASLDELRARDFVPFQAAVEAGAEAIMVAHIDVEAVDPGVPSSLSPEVIGLLRDELGFEGAVVTDAQDMAAISEGYGSGAAAVKALAAGADIVLMPADVESAHTAIVDAVATGELPADRLAEAATRGVALMLHEASGPAPDPAVVGTHEDLSYEESLGGLTVVAGACEGPLVDGVIRVVGGEEADRVRFDAAAAAAGLTTDANAPTTVRLLGGTDPGSGDVVVALDRPYALGRSEAPVKIALYGRTPGAFRALAEVLAGTSAATGTLPVTVDGVEQQGCPG</sequence>
<evidence type="ECO:0000313" key="8">
    <source>
        <dbReference type="Proteomes" id="UP000542813"/>
    </source>
</evidence>
<evidence type="ECO:0000259" key="6">
    <source>
        <dbReference type="Pfam" id="PF00933"/>
    </source>
</evidence>
<name>A0A7W9GR29_9ACTN</name>
<feature type="signal peptide" evidence="5">
    <location>
        <begin position="1"/>
        <end position="20"/>
    </location>
</feature>
<dbReference type="PANTHER" id="PTHR30480:SF16">
    <property type="entry name" value="GLYCOSIDE HYDROLASE FAMILY 3 DOMAIN PROTEIN"/>
    <property type="match status" value="1"/>
</dbReference>
<feature type="compositionally biased region" description="Pro residues" evidence="4">
    <location>
        <begin position="44"/>
        <end position="60"/>
    </location>
</feature>
<evidence type="ECO:0000256" key="1">
    <source>
        <dbReference type="ARBA" id="ARBA00005336"/>
    </source>
</evidence>
<keyword evidence="3 7" id="KW-0326">Glycosidase</keyword>
<keyword evidence="5" id="KW-0732">Signal</keyword>
<dbReference type="GO" id="GO:0009254">
    <property type="term" value="P:peptidoglycan turnover"/>
    <property type="evidence" value="ECO:0007669"/>
    <property type="project" value="TreeGrafter"/>
</dbReference>
<dbReference type="GO" id="GO:0004563">
    <property type="term" value="F:beta-N-acetylhexosaminidase activity"/>
    <property type="evidence" value="ECO:0007669"/>
    <property type="project" value="UniProtKB-EC"/>
</dbReference>
<feature type="compositionally biased region" description="Acidic residues" evidence="4">
    <location>
        <begin position="21"/>
        <end position="32"/>
    </location>
</feature>
<dbReference type="Gene3D" id="3.40.50.1700">
    <property type="entry name" value="Glycoside hydrolase family 3 C-terminal domain"/>
    <property type="match status" value="1"/>
</dbReference>
<dbReference type="Pfam" id="PF00933">
    <property type="entry name" value="Glyco_hydro_3"/>
    <property type="match status" value="1"/>
</dbReference>
<comment type="caution">
    <text evidence="7">The sequence shown here is derived from an EMBL/GenBank/DDBJ whole genome shotgun (WGS) entry which is preliminary data.</text>
</comment>
<dbReference type="PANTHER" id="PTHR30480">
    <property type="entry name" value="BETA-HEXOSAMINIDASE-RELATED"/>
    <property type="match status" value="1"/>
</dbReference>
<protein>
    <submittedName>
        <fullName evidence="7">Beta-N-acetylhexosaminidase</fullName>
        <ecNumber evidence="7">3.2.1.52</ecNumber>
    </submittedName>
</protein>
<keyword evidence="2 7" id="KW-0378">Hydrolase</keyword>
<feature type="chain" id="PRO_5031010224" evidence="5">
    <location>
        <begin position="21"/>
        <end position="545"/>
    </location>
</feature>
<gene>
    <name evidence="7" type="ORF">HD601_002771</name>
</gene>
<evidence type="ECO:0000256" key="3">
    <source>
        <dbReference type="ARBA" id="ARBA00023295"/>
    </source>
</evidence>
<dbReference type="InterPro" id="IPR001764">
    <property type="entry name" value="Glyco_hydro_3_N"/>
</dbReference>
<evidence type="ECO:0000256" key="5">
    <source>
        <dbReference type="SAM" id="SignalP"/>
    </source>
</evidence>
<dbReference type="SUPFAM" id="SSF51445">
    <property type="entry name" value="(Trans)glycosidases"/>
    <property type="match status" value="1"/>
</dbReference>
<dbReference type="PRINTS" id="PR00133">
    <property type="entry name" value="GLHYDRLASE3"/>
</dbReference>
<dbReference type="Gene3D" id="3.20.20.300">
    <property type="entry name" value="Glycoside hydrolase, family 3, N-terminal domain"/>
    <property type="match status" value="1"/>
</dbReference>